<dbReference type="EMBL" id="LWDX02016807">
    <property type="protein sequence ID" value="OEL34004.1"/>
    <property type="molecule type" value="Genomic_DNA"/>
</dbReference>
<evidence type="ECO:0000313" key="1">
    <source>
        <dbReference type="EMBL" id="OEL34004.1"/>
    </source>
</evidence>
<sequence>MSLPTFLHSVRPYGDIFSVDIDRDDREKNKDVERFVRVTHSRFASRNGTADPCTCASIIYKFFLLDWPYVHPDGDESWHMTGQICIPKRHC</sequence>
<dbReference type="OrthoDB" id="43744at2759"/>
<organism evidence="1 2">
    <name type="scientific">Dichanthelium oligosanthes</name>
    <dbReference type="NCBI Taxonomy" id="888268"/>
    <lineage>
        <taxon>Eukaryota</taxon>
        <taxon>Viridiplantae</taxon>
        <taxon>Streptophyta</taxon>
        <taxon>Embryophyta</taxon>
        <taxon>Tracheophyta</taxon>
        <taxon>Spermatophyta</taxon>
        <taxon>Magnoliopsida</taxon>
        <taxon>Liliopsida</taxon>
        <taxon>Poales</taxon>
        <taxon>Poaceae</taxon>
        <taxon>PACMAD clade</taxon>
        <taxon>Panicoideae</taxon>
        <taxon>Panicodae</taxon>
        <taxon>Paniceae</taxon>
        <taxon>Dichantheliinae</taxon>
        <taxon>Dichanthelium</taxon>
    </lineage>
</organism>
<keyword evidence="2" id="KW-1185">Reference proteome</keyword>
<protein>
    <submittedName>
        <fullName evidence="1">Uncharacterized protein</fullName>
    </submittedName>
</protein>
<proteinExistence type="predicted"/>
<comment type="caution">
    <text evidence="1">The sequence shown here is derived from an EMBL/GenBank/DDBJ whole genome shotgun (WGS) entry which is preliminary data.</text>
</comment>
<dbReference type="AlphaFoldDB" id="A0A1E5W9I9"/>
<name>A0A1E5W9I9_9POAL</name>
<reference evidence="1 2" key="1">
    <citation type="submission" date="2016-09" db="EMBL/GenBank/DDBJ databases">
        <title>The draft genome of Dichanthelium oligosanthes: A C3 panicoid grass species.</title>
        <authorList>
            <person name="Studer A.J."/>
            <person name="Schnable J.C."/>
            <person name="Brutnell T.P."/>
        </authorList>
    </citation>
    <scope>NUCLEOTIDE SEQUENCE [LARGE SCALE GENOMIC DNA]</scope>
    <source>
        <strain evidence="2">cv. Kellogg 1175</strain>
        <tissue evidence="1">Leaf</tissue>
    </source>
</reference>
<dbReference type="Proteomes" id="UP000095767">
    <property type="component" value="Unassembled WGS sequence"/>
</dbReference>
<evidence type="ECO:0000313" key="2">
    <source>
        <dbReference type="Proteomes" id="UP000095767"/>
    </source>
</evidence>
<accession>A0A1E5W9I9</accession>
<gene>
    <name evidence="1" type="ORF">BAE44_0004975</name>
</gene>